<name>A0A1S2VGQ8_9BACT</name>
<dbReference type="AlphaFoldDB" id="A0A1S2VGQ8"/>
<gene>
    <name evidence="1" type="ORF">BLX24_19590</name>
</gene>
<dbReference type="RefSeq" id="WP_071504895.1">
    <property type="nucleotide sequence ID" value="NZ_MORL01000012.1"/>
</dbReference>
<organism evidence="1 2">
    <name type="scientific">Arsenicibacter rosenii</name>
    <dbReference type="NCBI Taxonomy" id="1750698"/>
    <lineage>
        <taxon>Bacteria</taxon>
        <taxon>Pseudomonadati</taxon>
        <taxon>Bacteroidota</taxon>
        <taxon>Cytophagia</taxon>
        <taxon>Cytophagales</taxon>
        <taxon>Spirosomataceae</taxon>
        <taxon>Arsenicibacter</taxon>
    </lineage>
</organism>
<dbReference type="EMBL" id="MORL01000012">
    <property type="protein sequence ID" value="OIN57435.1"/>
    <property type="molecule type" value="Genomic_DNA"/>
</dbReference>
<dbReference type="Proteomes" id="UP000181790">
    <property type="component" value="Unassembled WGS sequence"/>
</dbReference>
<accession>A0A1S2VGQ8</accession>
<protein>
    <submittedName>
        <fullName evidence="1">Uncharacterized protein</fullName>
    </submittedName>
</protein>
<evidence type="ECO:0000313" key="2">
    <source>
        <dbReference type="Proteomes" id="UP000181790"/>
    </source>
</evidence>
<comment type="caution">
    <text evidence="1">The sequence shown here is derived from an EMBL/GenBank/DDBJ whole genome shotgun (WGS) entry which is preliminary data.</text>
</comment>
<proteinExistence type="predicted"/>
<evidence type="ECO:0000313" key="1">
    <source>
        <dbReference type="EMBL" id="OIN57435.1"/>
    </source>
</evidence>
<sequence length="85" mass="9772">MLAEIIWIHLFRIVQFGLRYGALLLTIGLQLEKAIDDSCFENRSVYGNTYFDAFTEFRSTVNSQKETGEGVGIVDRNEKLINPER</sequence>
<keyword evidence="2" id="KW-1185">Reference proteome</keyword>
<reference evidence="1 2" key="1">
    <citation type="submission" date="2016-10" db="EMBL/GenBank/DDBJ databases">
        <title>Arsenicibacter rosenii gen. nov., sp. nov., an efficient arsenic-methylating bacterium isolated from an arsenic-contaminated paddy soil.</title>
        <authorList>
            <person name="Huang K."/>
        </authorList>
    </citation>
    <scope>NUCLEOTIDE SEQUENCE [LARGE SCALE GENOMIC DNA]</scope>
    <source>
        <strain evidence="1 2">SM-1</strain>
    </source>
</reference>